<reference evidence="1 2" key="1">
    <citation type="journal article" date="2018" name="PLoS Genet.">
        <title>Population sequencing reveals clonal diversity and ancestral inbreeding in the grapevine cultivar Chardonnay.</title>
        <authorList>
            <person name="Roach M.J."/>
            <person name="Johnson D.L."/>
            <person name="Bohlmann J."/>
            <person name="van Vuuren H.J."/>
            <person name="Jones S.J."/>
            <person name="Pretorius I.S."/>
            <person name="Schmidt S.A."/>
            <person name="Borneman A.R."/>
        </authorList>
    </citation>
    <scope>NUCLEOTIDE SEQUENCE [LARGE SCALE GENOMIC DNA]</scope>
    <source>
        <strain evidence="2">cv. Chardonnay</strain>
        <tissue evidence="1">Leaf</tissue>
    </source>
</reference>
<dbReference type="AlphaFoldDB" id="A0A438GA74"/>
<proteinExistence type="predicted"/>
<gene>
    <name evidence="1" type="ORF">CK203_060689</name>
</gene>
<organism evidence="1 2">
    <name type="scientific">Vitis vinifera</name>
    <name type="common">Grape</name>
    <dbReference type="NCBI Taxonomy" id="29760"/>
    <lineage>
        <taxon>Eukaryota</taxon>
        <taxon>Viridiplantae</taxon>
        <taxon>Streptophyta</taxon>
        <taxon>Embryophyta</taxon>
        <taxon>Tracheophyta</taxon>
        <taxon>Spermatophyta</taxon>
        <taxon>Magnoliopsida</taxon>
        <taxon>eudicotyledons</taxon>
        <taxon>Gunneridae</taxon>
        <taxon>Pentapetalae</taxon>
        <taxon>rosids</taxon>
        <taxon>Vitales</taxon>
        <taxon>Vitaceae</taxon>
        <taxon>Viteae</taxon>
        <taxon>Vitis</taxon>
    </lineage>
</organism>
<evidence type="ECO:0000313" key="1">
    <source>
        <dbReference type="EMBL" id="RVW69100.1"/>
    </source>
</evidence>
<evidence type="ECO:0000313" key="2">
    <source>
        <dbReference type="Proteomes" id="UP000288805"/>
    </source>
</evidence>
<sequence>MEMTDIRAMKTCYSPELDFVDTCVARDLPFPVVGFLSHLTPKSWDYITGIDFRTGSHGQTVLHHMTGAFVLHGQTVTTPHSVWPLHRLDETQMIMLFPLSLSGATQRWFASLNPHDAGHGLI</sequence>
<name>A0A438GA74_VITVI</name>
<comment type="caution">
    <text evidence="1">The sequence shown here is derived from an EMBL/GenBank/DDBJ whole genome shotgun (WGS) entry which is preliminary data.</text>
</comment>
<accession>A0A438GA74</accession>
<protein>
    <submittedName>
        <fullName evidence="1">Uncharacterized protein</fullName>
    </submittedName>
</protein>
<dbReference type="EMBL" id="QGNW01000508">
    <property type="protein sequence ID" value="RVW69100.1"/>
    <property type="molecule type" value="Genomic_DNA"/>
</dbReference>
<dbReference type="Proteomes" id="UP000288805">
    <property type="component" value="Unassembled WGS sequence"/>
</dbReference>